<dbReference type="PANTHER" id="PTHR12726">
    <property type="entry name" value="CERAMIDE GLUCOSYLTRANSFERASE"/>
    <property type="match status" value="1"/>
</dbReference>
<keyword evidence="6 9" id="KW-0812">Transmembrane</keyword>
<evidence type="ECO:0000256" key="4">
    <source>
        <dbReference type="ARBA" id="ARBA00022676"/>
    </source>
</evidence>
<evidence type="ECO:0000256" key="7">
    <source>
        <dbReference type="ARBA" id="ARBA00022989"/>
    </source>
</evidence>
<comment type="subcellular location">
    <subcellularLocation>
        <location evidence="1">Membrane</location>
        <topology evidence="1">Multi-pass membrane protein</topology>
    </subcellularLocation>
</comment>
<keyword evidence="5 10" id="KW-0808">Transferase</keyword>
<evidence type="ECO:0000256" key="3">
    <source>
        <dbReference type="ARBA" id="ARBA00004991"/>
    </source>
</evidence>
<evidence type="ECO:0000256" key="9">
    <source>
        <dbReference type="SAM" id="Phobius"/>
    </source>
</evidence>
<name>A0A5C6D9R5_9BACT</name>
<dbReference type="RefSeq" id="WP_146530620.1">
    <property type="nucleotide sequence ID" value="NZ_SJPV01000014.1"/>
</dbReference>
<gene>
    <name evidence="10" type="ORF">Poly41_58640</name>
</gene>
<comment type="caution">
    <text evidence="10">The sequence shown here is derived from an EMBL/GenBank/DDBJ whole genome shotgun (WGS) entry which is preliminary data.</text>
</comment>
<evidence type="ECO:0000256" key="1">
    <source>
        <dbReference type="ARBA" id="ARBA00004141"/>
    </source>
</evidence>
<organism evidence="10 11">
    <name type="scientific">Novipirellula artificiosorum</name>
    <dbReference type="NCBI Taxonomy" id="2528016"/>
    <lineage>
        <taxon>Bacteria</taxon>
        <taxon>Pseudomonadati</taxon>
        <taxon>Planctomycetota</taxon>
        <taxon>Planctomycetia</taxon>
        <taxon>Pirellulales</taxon>
        <taxon>Pirellulaceae</taxon>
        <taxon>Novipirellula</taxon>
    </lineage>
</organism>
<dbReference type="PANTHER" id="PTHR12726:SF0">
    <property type="entry name" value="CERAMIDE GLUCOSYLTRANSFERASE"/>
    <property type="match status" value="1"/>
</dbReference>
<dbReference type="EMBL" id="SJPV01000014">
    <property type="protein sequence ID" value="TWU31976.1"/>
    <property type="molecule type" value="Genomic_DNA"/>
</dbReference>
<evidence type="ECO:0000256" key="8">
    <source>
        <dbReference type="ARBA" id="ARBA00023136"/>
    </source>
</evidence>
<dbReference type="InterPro" id="IPR029044">
    <property type="entry name" value="Nucleotide-diphossugar_trans"/>
</dbReference>
<sequence length="441" mass="49688">MIELTFTLFERMNSFTQLSILVGSILLIWSLVHVGLVGFFSVIVVRNRLARSEKDTVTHRHLKASVLMSLRGCDPCLSRNLKSLLHQAYDDFEIIVVVDSRDDPAWDLTQQVKSAEDTADRLRIFELQNPSTTCSLKCSSLIQATQQISPDSDVVVLIDADVVPHTNWLHDALRPLSDPKIGVVTGNQWFSPHRPDRGSLLRSIWNSGAMVASALNSNPWAGTCAMRVADLKRSGLIEKWNSSVVDDGPIKVAFARIGLQVFFEPRLIMVNRDQCTAAFVGRYVTRMLTWSRIYEKTFANTVVHAVAMFALLVISLMTFLVALLLRDEFAALLVGASMFVSNLLMFVGFRSAEHAVSHAISPRRNENQLEPMTWLKATWVFLLLPICQLAHVFWTIKAVFARQASWRNITYRLDSQQRVKMVAYQPYKATPCTSSKSTRSI</sequence>
<dbReference type="SUPFAM" id="SSF53448">
    <property type="entry name" value="Nucleotide-diphospho-sugar transferases"/>
    <property type="match status" value="1"/>
</dbReference>
<dbReference type="GO" id="GO:0008120">
    <property type="term" value="F:ceramide glucosyltransferase activity"/>
    <property type="evidence" value="ECO:0007669"/>
    <property type="project" value="TreeGrafter"/>
</dbReference>
<dbReference type="Gene3D" id="3.90.550.10">
    <property type="entry name" value="Spore Coat Polysaccharide Biosynthesis Protein SpsA, Chain A"/>
    <property type="match status" value="1"/>
</dbReference>
<proteinExistence type="predicted"/>
<dbReference type="GO" id="GO:0016020">
    <property type="term" value="C:membrane"/>
    <property type="evidence" value="ECO:0007669"/>
    <property type="project" value="UniProtKB-SubCell"/>
</dbReference>
<dbReference type="GO" id="GO:0006679">
    <property type="term" value="P:glucosylceramide biosynthetic process"/>
    <property type="evidence" value="ECO:0007669"/>
    <property type="project" value="TreeGrafter"/>
</dbReference>
<feature type="transmembrane region" description="Helical" evidence="9">
    <location>
        <begin position="331"/>
        <end position="352"/>
    </location>
</feature>
<dbReference type="OrthoDB" id="284671at2"/>
<keyword evidence="11" id="KW-1185">Reference proteome</keyword>
<evidence type="ECO:0000256" key="2">
    <source>
        <dbReference type="ARBA" id="ARBA00004760"/>
    </source>
</evidence>
<dbReference type="Proteomes" id="UP000319143">
    <property type="component" value="Unassembled WGS sequence"/>
</dbReference>
<evidence type="ECO:0000313" key="10">
    <source>
        <dbReference type="EMBL" id="TWU31976.1"/>
    </source>
</evidence>
<reference evidence="10 11" key="1">
    <citation type="submission" date="2019-02" db="EMBL/GenBank/DDBJ databases">
        <title>Deep-cultivation of Planctomycetes and their phenomic and genomic characterization uncovers novel biology.</title>
        <authorList>
            <person name="Wiegand S."/>
            <person name="Jogler M."/>
            <person name="Boedeker C."/>
            <person name="Pinto D."/>
            <person name="Vollmers J."/>
            <person name="Rivas-Marin E."/>
            <person name="Kohn T."/>
            <person name="Peeters S.H."/>
            <person name="Heuer A."/>
            <person name="Rast P."/>
            <person name="Oberbeckmann S."/>
            <person name="Bunk B."/>
            <person name="Jeske O."/>
            <person name="Meyerdierks A."/>
            <person name="Storesund J.E."/>
            <person name="Kallscheuer N."/>
            <person name="Luecker S."/>
            <person name="Lage O.M."/>
            <person name="Pohl T."/>
            <person name="Merkel B.J."/>
            <person name="Hornburger P."/>
            <person name="Mueller R.-W."/>
            <person name="Bruemmer F."/>
            <person name="Labrenz M."/>
            <person name="Spormann A.M."/>
            <person name="Op Den Camp H."/>
            <person name="Overmann J."/>
            <person name="Amann R."/>
            <person name="Jetten M.S.M."/>
            <person name="Mascher T."/>
            <person name="Medema M.H."/>
            <person name="Devos D.P."/>
            <person name="Kaster A.-K."/>
            <person name="Ovreas L."/>
            <person name="Rohde M."/>
            <person name="Galperin M.Y."/>
            <person name="Jogler C."/>
        </authorList>
    </citation>
    <scope>NUCLEOTIDE SEQUENCE [LARGE SCALE GENOMIC DNA]</scope>
    <source>
        <strain evidence="10 11">Poly41</strain>
    </source>
</reference>
<protein>
    <submittedName>
        <fullName evidence="10">N-glycosyltransferase</fullName>
    </submittedName>
</protein>
<evidence type="ECO:0000313" key="11">
    <source>
        <dbReference type="Proteomes" id="UP000319143"/>
    </source>
</evidence>
<feature type="transmembrane region" description="Helical" evidence="9">
    <location>
        <begin position="302"/>
        <end position="325"/>
    </location>
</feature>
<keyword evidence="8 9" id="KW-0472">Membrane</keyword>
<dbReference type="Pfam" id="PF13641">
    <property type="entry name" value="Glyco_tranf_2_3"/>
    <property type="match status" value="1"/>
</dbReference>
<accession>A0A5C6D9R5</accession>
<keyword evidence="4" id="KW-0328">Glycosyltransferase</keyword>
<evidence type="ECO:0000256" key="6">
    <source>
        <dbReference type="ARBA" id="ARBA00022692"/>
    </source>
</evidence>
<comment type="pathway">
    <text evidence="3">Sphingolipid metabolism.</text>
</comment>
<dbReference type="AlphaFoldDB" id="A0A5C6D9R5"/>
<feature type="transmembrane region" description="Helical" evidence="9">
    <location>
        <begin position="20"/>
        <end position="45"/>
    </location>
</feature>
<keyword evidence="7 9" id="KW-1133">Transmembrane helix</keyword>
<evidence type="ECO:0000256" key="5">
    <source>
        <dbReference type="ARBA" id="ARBA00022679"/>
    </source>
</evidence>
<comment type="pathway">
    <text evidence="2">Lipid metabolism; sphingolipid metabolism.</text>
</comment>
<feature type="transmembrane region" description="Helical" evidence="9">
    <location>
        <begin position="373"/>
        <end position="394"/>
    </location>
</feature>
<dbReference type="InterPro" id="IPR025993">
    <property type="entry name" value="Ceramide_glucosylTrfase"/>
</dbReference>